<dbReference type="EMBL" id="LT670817">
    <property type="protein sequence ID" value="SHG89886.1"/>
    <property type="molecule type" value="Genomic_DNA"/>
</dbReference>
<evidence type="ECO:0000256" key="1">
    <source>
        <dbReference type="SAM" id="MobiDB-lite"/>
    </source>
</evidence>
<evidence type="ECO:0000313" key="3">
    <source>
        <dbReference type="EMBL" id="SHG89886.1"/>
    </source>
</evidence>
<evidence type="ECO:0000313" key="4">
    <source>
        <dbReference type="Proteomes" id="UP000189796"/>
    </source>
</evidence>
<proteinExistence type="predicted"/>
<organism evidence="3 4">
    <name type="scientific">Bradyrhizobium erythrophlei</name>
    <dbReference type="NCBI Taxonomy" id="1437360"/>
    <lineage>
        <taxon>Bacteria</taxon>
        <taxon>Pseudomonadati</taxon>
        <taxon>Pseudomonadota</taxon>
        <taxon>Alphaproteobacteria</taxon>
        <taxon>Hyphomicrobiales</taxon>
        <taxon>Nitrobacteraceae</taxon>
        <taxon>Bradyrhizobium</taxon>
    </lineage>
</organism>
<dbReference type="AlphaFoldDB" id="A0A1M5NJY3"/>
<feature type="compositionally biased region" description="Basic residues" evidence="1">
    <location>
        <begin position="166"/>
        <end position="193"/>
    </location>
</feature>
<name>A0A1M5NJY3_9BRAD</name>
<feature type="transmembrane region" description="Helical" evidence="2">
    <location>
        <begin position="24"/>
        <end position="46"/>
    </location>
</feature>
<keyword evidence="2" id="KW-0812">Transmembrane</keyword>
<dbReference type="Proteomes" id="UP000189796">
    <property type="component" value="Chromosome I"/>
</dbReference>
<feature type="region of interest" description="Disordered" evidence="1">
    <location>
        <begin position="153"/>
        <end position="193"/>
    </location>
</feature>
<keyword evidence="2" id="KW-1133">Transmembrane helix</keyword>
<keyword evidence="2" id="KW-0472">Membrane</keyword>
<protein>
    <submittedName>
        <fullName evidence="3">Uncharacterized protein</fullName>
    </submittedName>
</protein>
<accession>A0A1M5NJY3</accession>
<gene>
    <name evidence="3" type="ORF">SAMN05443248_3026</name>
</gene>
<sequence>MSYYEHQPSEDLPQPDDTTHDVTWLRRVAVVFLIAVLACIALAVFVTHKTIPNRPQVAVVATPSPEINTAESEGKAATSIEDNAAPSHSVLDEDWHPYLKGTLDAPAPEAPVADEAPAPVANEVTAPEFQQSGPETTPAVETAPVADAALPRATAADEAQHAHDHPAHRRRHHYHRPHHHYHHQPQPQPRRHVSACPDYAIDYYDPFAALFHGIECLIEEMIQ</sequence>
<dbReference type="RefSeq" id="WP_079601976.1">
    <property type="nucleotide sequence ID" value="NZ_LT670817.1"/>
</dbReference>
<evidence type="ECO:0000256" key="2">
    <source>
        <dbReference type="SAM" id="Phobius"/>
    </source>
</evidence>
<reference evidence="3 4" key="1">
    <citation type="submission" date="2016-11" db="EMBL/GenBank/DDBJ databases">
        <authorList>
            <person name="Jaros S."/>
            <person name="Januszkiewicz K."/>
            <person name="Wedrychowicz H."/>
        </authorList>
    </citation>
    <scope>NUCLEOTIDE SEQUENCE [LARGE SCALE GENOMIC DNA]</scope>
    <source>
        <strain evidence="3 4">GAS138</strain>
    </source>
</reference>